<feature type="transmembrane region" description="Helical" evidence="9">
    <location>
        <begin position="88"/>
        <end position="107"/>
    </location>
</feature>
<comment type="subcellular location">
    <subcellularLocation>
        <location evidence="8">Endomembrane system</location>
        <topology evidence="8">Single-pass type IV membrane protein</topology>
    </subcellularLocation>
    <subcellularLocation>
        <location evidence="1">Golgi apparatus membrane</location>
    </subcellularLocation>
</comment>
<dbReference type="GeneID" id="136801553"/>
<dbReference type="PANTHER" id="PTHR12791">
    <property type="entry name" value="GOLGI SNARE BET1-RELATED"/>
    <property type="match status" value="1"/>
</dbReference>
<keyword evidence="5 9" id="KW-1133">Transmembrane helix</keyword>
<evidence type="ECO:0000256" key="3">
    <source>
        <dbReference type="ARBA" id="ARBA00022692"/>
    </source>
</evidence>
<dbReference type="InterPro" id="IPR039899">
    <property type="entry name" value="BET1_SNARE"/>
</dbReference>
<sequence>MRRAGGYGQPSGYQNNYQMVEEENDNMTENLFGKVKELKSLSIDIGNEVRHQNKMLNEMDEEFDGVGSFLQGTMGRLKALTKKGYHKNLMYVILFCFVVLFVTWFIVRFR</sequence>
<dbReference type="AlphaFoldDB" id="A0A7M5WXT7"/>
<dbReference type="GO" id="GO:0000139">
    <property type="term" value="C:Golgi membrane"/>
    <property type="evidence" value="ECO:0007669"/>
    <property type="project" value="UniProtKB-SubCell"/>
</dbReference>
<feature type="domain" description="T-SNARE coiled-coil homology" evidence="10">
    <location>
        <begin position="18"/>
        <end position="80"/>
    </location>
</feature>
<keyword evidence="4" id="KW-0653">Protein transport</keyword>
<dbReference type="InterPro" id="IPR000727">
    <property type="entry name" value="T_SNARE_dom"/>
</dbReference>
<dbReference type="RefSeq" id="XP_066914293.1">
    <property type="nucleotide sequence ID" value="XM_067058192.1"/>
</dbReference>
<evidence type="ECO:0000256" key="2">
    <source>
        <dbReference type="ARBA" id="ARBA00022448"/>
    </source>
</evidence>
<protein>
    <recommendedName>
        <fullName evidence="10">t-SNARE coiled-coil homology domain-containing protein</fullName>
    </recommendedName>
</protein>
<dbReference type="SUPFAM" id="SSF58038">
    <property type="entry name" value="SNARE fusion complex"/>
    <property type="match status" value="1"/>
</dbReference>
<name>A0A7M5WXT7_9CNID</name>
<keyword evidence="3 9" id="KW-0812">Transmembrane</keyword>
<evidence type="ECO:0000256" key="1">
    <source>
        <dbReference type="ARBA" id="ARBA00004394"/>
    </source>
</evidence>
<evidence type="ECO:0000256" key="8">
    <source>
        <dbReference type="ARBA" id="ARBA00046280"/>
    </source>
</evidence>
<keyword evidence="12" id="KW-1185">Reference proteome</keyword>
<keyword evidence="7 9" id="KW-0472">Membrane</keyword>
<evidence type="ECO:0000259" key="10">
    <source>
        <dbReference type="PROSITE" id="PS50192"/>
    </source>
</evidence>
<evidence type="ECO:0000256" key="6">
    <source>
        <dbReference type="ARBA" id="ARBA00023034"/>
    </source>
</evidence>
<organism evidence="11 12">
    <name type="scientific">Clytia hemisphaerica</name>
    <dbReference type="NCBI Taxonomy" id="252671"/>
    <lineage>
        <taxon>Eukaryota</taxon>
        <taxon>Metazoa</taxon>
        <taxon>Cnidaria</taxon>
        <taxon>Hydrozoa</taxon>
        <taxon>Hydroidolina</taxon>
        <taxon>Leptothecata</taxon>
        <taxon>Obeliida</taxon>
        <taxon>Clytiidae</taxon>
        <taxon>Clytia</taxon>
    </lineage>
</organism>
<evidence type="ECO:0000313" key="11">
    <source>
        <dbReference type="EnsemblMetazoa" id="CLYHEMP014824.1"/>
    </source>
</evidence>
<dbReference type="CDD" id="cd15853">
    <property type="entry name" value="SNARE_Bet1"/>
    <property type="match status" value="1"/>
</dbReference>
<dbReference type="OrthoDB" id="261831at2759"/>
<dbReference type="GO" id="GO:0015031">
    <property type="term" value="P:protein transport"/>
    <property type="evidence" value="ECO:0007669"/>
    <property type="project" value="UniProtKB-KW"/>
</dbReference>
<evidence type="ECO:0000256" key="7">
    <source>
        <dbReference type="ARBA" id="ARBA00023136"/>
    </source>
</evidence>
<dbReference type="Proteomes" id="UP000594262">
    <property type="component" value="Unplaced"/>
</dbReference>
<evidence type="ECO:0000313" key="12">
    <source>
        <dbReference type="Proteomes" id="UP000594262"/>
    </source>
</evidence>
<dbReference type="SMART" id="SM00397">
    <property type="entry name" value="t_SNARE"/>
    <property type="match status" value="1"/>
</dbReference>
<dbReference type="Gene3D" id="1.20.5.110">
    <property type="match status" value="1"/>
</dbReference>
<accession>A0A7M5WXT7</accession>
<evidence type="ECO:0000256" key="9">
    <source>
        <dbReference type="SAM" id="Phobius"/>
    </source>
</evidence>
<evidence type="ECO:0000256" key="4">
    <source>
        <dbReference type="ARBA" id="ARBA00022927"/>
    </source>
</evidence>
<keyword evidence="2" id="KW-0813">Transport</keyword>
<reference evidence="11" key="1">
    <citation type="submission" date="2021-01" db="UniProtKB">
        <authorList>
            <consortium name="EnsemblMetazoa"/>
        </authorList>
    </citation>
    <scope>IDENTIFICATION</scope>
</reference>
<dbReference type="PROSITE" id="PS50192">
    <property type="entry name" value="T_SNARE"/>
    <property type="match status" value="1"/>
</dbReference>
<evidence type="ECO:0000256" key="5">
    <source>
        <dbReference type="ARBA" id="ARBA00022989"/>
    </source>
</evidence>
<proteinExistence type="predicted"/>
<keyword evidence="6" id="KW-0333">Golgi apparatus</keyword>
<dbReference type="EnsemblMetazoa" id="CLYHEMT014824.1">
    <property type="protein sequence ID" value="CLYHEMP014824.1"/>
    <property type="gene ID" value="CLYHEMG014824"/>
</dbReference>